<keyword evidence="5" id="KW-1185">Reference proteome</keyword>
<evidence type="ECO:0000313" key="5">
    <source>
        <dbReference type="Proteomes" id="UP000092573"/>
    </source>
</evidence>
<dbReference type="GO" id="GO:0006004">
    <property type="term" value="P:fucose metabolic process"/>
    <property type="evidence" value="ECO:0007669"/>
    <property type="project" value="TreeGrafter"/>
</dbReference>
<dbReference type="InterPro" id="IPR023750">
    <property type="entry name" value="RbsD-like_sf"/>
</dbReference>
<dbReference type="OrthoDB" id="9805009at2"/>
<dbReference type="STRING" id="1462996.AWM70_07780"/>
<dbReference type="NCBIfam" id="NF011949">
    <property type="entry name" value="PRK15420.1"/>
    <property type="match status" value="1"/>
</dbReference>
<sequence length="149" mass="16476">MLIGISKLISPDLIKILMEMGHGDEIVLADANFPAASVAQRLVRADGHSIPELLEAILRLFPLDSYSAKQAALMEVVPGDPVETPIWTVYEDIIHRHYGQNQPFVGFEVVERFAFYERAKKAYAIVATGESAQYANIILRKGVITAHAD</sequence>
<evidence type="ECO:0000256" key="3">
    <source>
        <dbReference type="ARBA" id="ARBA00036324"/>
    </source>
</evidence>
<dbReference type="GO" id="GO:0036373">
    <property type="term" value="F:L-fucose mutarotase activity"/>
    <property type="evidence" value="ECO:0007669"/>
    <property type="project" value="UniProtKB-EC"/>
</dbReference>
<dbReference type="GO" id="GO:0042806">
    <property type="term" value="F:fucose binding"/>
    <property type="evidence" value="ECO:0007669"/>
    <property type="project" value="TreeGrafter"/>
</dbReference>
<evidence type="ECO:0000256" key="1">
    <source>
        <dbReference type="ARBA" id="ARBA00000223"/>
    </source>
</evidence>
<reference evidence="4 5" key="1">
    <citation type="submission" date="2016-01" db="EMBL/GenBank/DDBJ databases">
        <title>Complete Genome Sequence of Paenibacillus yonginensis DCY84, a novel Plant Growth-Promoting Bacteria with Elicitation of Induced Systemic Resistance.</title>
        <authorList>
            <person name="Kim Y.J."/>
            <person name="Yang D.C."/>
            <person name="Sukweenadhi J."/>
        </authorList>
    </citation>
    <scope>NUCLEOTIDE SEQUENCE [LARGE SCALE GENOMIC DNA]</scope>
    <source>
        <strain evidence="4 5">DCY84</strain>
    </source>
</reference>
<protein>
    <submittedName>
        <fullName evidence="4">Fucose isomerase</fullName>
    </submittedName>
</protein>
<gene>
    <name evidence="4" type="ORF">AWM70_07780</name>
</gene>
<evidence type="ECO:0000313" key="4">
    <source>
        <dbReference type="EMBL" id="ANS74494.1"/>
    </source>
</evidence>
<dbReference type="InterPro" id="IPR007721">
    <property type="entry name" value="RbsD_FucU"/>
</dbReference>
<keyword evidence="2 4" id="KW-0413">Isomerase</keyword>
<dbReference type="RefSeq" id="WP_068695215.1">
    <property type="nucleotide sequence ID" value="NZ_CP014167.1"/>
</dbReference>
<dbReference type="AlphaFoldDB" id="A0A1B1MZ94"/>
<dbReference type="SUPFAM" id="SSF102546">
    <property type="entry name" value="RbsD-like"/>
    <property type="match status" value="1"/>
</dbReference>
<accession>A0A1B1MZ94</accession>
<evidence type="ECO:0000256" key="2">
    <source>
        <dbReference type="ARBA" id="ARBA00023235"/>
    </source>
</evidence>
<dbReference type="PANTHER" id="PTHR31690:SF4">
    <property type="entry name" value="FUCOSE MUTAROTASE"/>
    <property type="match status" value="1"/>
</dbReference>
<dbReference type="GO" id="GO:0062193">
    <property type="term" value="F:D-ribose pyranase activity"/>
    <property type="evidence" value="ECO:0007669"/>
    <property type="project" value="UniProtKB-EC"/>
</dbReference>
<dbReference type="PANTHER" id="PTHR31690">
    <property type="entry name" value="FUCOSE MUTAROTASE"/>
    <property type="match status" value="1"/>
</dbReference>
<dbReference type="Gene3D" id="3.40.1650.10">
    <property type="entry name" value="RbsD-like domain"/>
    <property type="match status" value="1"/>
</dbReference>
<dbReference type="Pfam" id="PF05025">
    <property type="entry name" value="RbsD_FucU"/>
    <property type="match status" value="1"/>
</dbReference>
<proteinExistence type="predicted"/>
<dbReference type="Proteomes" id="UP000092573">
    <property type="component" value="Chromosome"/>
</dbReference>
<name>A0A1B1MZ94_9BACL</name>
<organism evidence="4 5">
    <name type="scientific">Paenibacillus yonginensis</name>
    <dbReference type="NCBI Taxonomy" id="1462996"/>
    <lineage>
        <taxon>Bacteria</taxon>
        <taxon>Bacillati</taxon>
        <taxon>Bacillota</taxon>
        <taxon>Bacilli</taxon>
        <taxon>Bacillales</taxon>
        <taxon>Paenibacillaceae</taxon>
        <taxon>Paenibacillus</taxon>
    </lineage>
</organism>
<dbReference type="EMBL" id="CP014167">
    <property type="protein sequence ID" value="ANS74494.1"/>
    <property type="molecule type" value="Genomic_DNA"/>
</dbReference>
<comment type="catalytic activity">
    <reaction evidence="1">
        <text>beta-D-ribopyranose = beta-D-ribofuranose</text>
        <dbReference type="Rhea" id="RHEA:25432"/>
        <dbReference type="ChEBI" id="CHEBI:27476"/>
        <dbReference type="ChEBI" id="CHEBI:47002"/>
        <dbReference type="EC" id="5.4.99.62"/>
    </reaction>
</comment>
<dbReference type="KEGG" id="pyg:AWM70_07780"/>
<comment type="catalytic activity">
    <reaction evidence="3">
        <text>alpha-L-fucose = beta-L-fucose</text>
        <dbReference type="Rhea" id="RHEA:25580"/>
        <dbReference type="ChEBI" id="CHEBI:42548"/>
        <dbReference type="ChEBI" id="CHEBI:42589"/>
        <dbReference type="EC" id="5.1.3.29"/>
    </reaction>
</comment>
<dbReference type="InterPro" id="IPR050443">
    <property type="entry name" value="RbsD/FucU_mutarotase"/>
</dbReference>